<dbReference type="Proteomes" id="UP001465755">
    <property type="component" value="Unassembled WGS sequence"/>
</dbReference>
<keyword evidence="1" id="KW-0697">Rotamase</keyword>
<dbReference type="GO" id="GO:0003755">
    <property type="term" value="F:peptidyl-prolyl cis-trans isomerase activity"/>
    <property type="evidence" value="ECO:0007669"/>
    <property type="project" value="UniProtKB-KW"/>
</dbReference>
<dbReference type="PANTHER" id="PTHR47598:SF1">
    <property type="entry name" value="PEPTIDYL-PROLYL CIS-TRANS ISOMERASE FKBP17-2, CHLOROPLASTIC"/>
    <property type="match status" value="1"/>
</dbReference>
<dbReference type="InterPro" id="IPR001179">
    <property type="entry name" value="PPIase_FKBP_dom"/>
</dbReference>
<proteinExistence type="predicted"/>
<organism evidence="3 4">
    <name type="scientific">Symbiochloris irregularis</name>
    <dbReference type="NCBI Taxonomy" id="706552"/>
    <lineage>
        <taxon>Eukaryota</taxon>
        <taxon>Viridiplantae</taxon>
        <taxon>Chlorophyta</taxon>
        <taxon>core chlorophytes</taxon>
        <taxon>Trebouxiophyceae</taxon>
        <taxon>Trebouxiales</taxon>
        <taxon>Trebouxiaceae</taxon>
        <taxon>Symbiochloris</taxon>
    </lineage>
</organism>
<keyword evidence="1" id="KW-0413">Isomerase</keyword>
<evidence type="ECO:0000313" key="3">
    <source>
        <dbReference type="EMBL" id="KAK9796291.1"/>
    </source>
</evidence>
<keyword evidence="4" id="KW-1185">Reference proteome</keyword>
<comment type="caution">
    <text evidence="3">The sequence shown here is derived from an EMBL/GenBank/DDBJ whole genome shotgun (WGS) entry which is preliminary data.</text>
</comment>
<dbReference type="AlphaFoldDB" id="A0AAW1NT89"/>
<feature type="domain" description="PPIase FKBP-type" evidence="2">
    <location>
        <begin position="169"/>
        <end position="272"/>
    </location>
</feature>
<dbReference type="PROSITE" id="PS50059">
    <property type="entry name" value="FKBP_PPIASE"/>
    <property type="match status" value="1"/>
</dbReference>
<dbReference type="Pfam" id="PF00254">
    <property type="entry name" value="FKBP_C"/>
    <property type="match status" value="1"/>
</dbReference>
<dbReference type="SUPFAM" id="SSF54534">
    <property type="entry name" value="FKBP-like"/>
    <property type="match status" value="1"/>
</dbReference>
<evidence type="ECO:0000256" key="1">
    <source>
        <dbReference type="PROSITE-ProRule" id="PRU00277"/>
    </source>
</evidence>
<dbReference type="InterPro" id="IPR053111">
    <property type="entry name" value="Chloro_FKBP-type_PPIase"/>
</dbReference>
<accession>A0AAW1NT89</accession>
<comment type="catalytic activity">
    <reaction evidence="1">
        <text>[protein]-peptidylproline (omega=180) = [protein]-peptidylproline (omega=0)</text>
        <dbReference type="Rhea" id="RHEA:16237"/>
        <dbReference type="Rhea" id="RHEA-COMP:10747"/>
        <dbReference type="Rhea" id="RHEA-COMP:10748"/>
        <dbReference type="ChEBI" id="CHEBI:83833"/>
        <dbReference type="ChEBI" id="CHEBI:83834"/>
        <dbReference type="EC" id="5.2.1.8"/>
    </reaction>
</comment>
<dbReference type="GO" id="GO:0009507">
    <property type="term" value="C:chloroplast"/>
    <property type="evidence" value="ECO:0007669"/>
    <property type="project" value="TreeGrafter"/>
</dbReference>
<dbReference type="PANTHER" id="PTHR47598">
    <property type="entry name" value="PEPTIDYL-PROLYL CIS-TRANS ISOMERASE FKBP17-2, CHLOROPLASTIC"/>
    <property type="match status" value="1"/>
</dbReference>
<dbReference type="EMBL" id="JALJOQ010000117">
    <property type="protein sequence ID" value="KAK9796291.1"/>
    <property type="molecule type" value="Genomic_DNA"/>
</dbReference>
<evidence type="ECO:0000313" key="4">
    <source>
        <dbReference type="Proteomes" id="UP001465755"/>
    </source>
</evidence>
<reference evidence="3 4" key="1">
    <citation type="journal article" date="2024" name="Nat. Commun.">
        <title>Phylogenomics reveals the evolutionary origins of lichenization in chlorophyte algae.</title>
        <authorList>
            <person name="Puginier C."/>
            <person name="Libourel C."/>
            <person name="Otte J."/>
            <person name="Skaloud P."/>
            <person name="Haon M."/>
            <person name="Grisel S."/>
            <person name="Petersen M."/>
            <person name="Berrin J.G."/>
            <person name="Delaux P.M."/>
            <person name="Dal Grande F."/>
            <person name="Keller J."/>
        </authorList>
    </citation>
    <scope>NUCLEOTIDE SEQUENCE [LARGE SCALE GENOMIC DNA]</scope>
    <source>
        <strain evidence="3 4">SAG 2036</strain>
    </source>
</reference>
<name>A0AAW1NT89_9CHLO</name>
<dbReference type="Gene3D" id="3.10.50.40">
    <property type="match status" value="1"/>
</dbReference>
<evidence type="ECO:0000259" key="2">
    <source>
        <dbReference type="PROSITE" id="PS50059"/>
    </source>
</evidence>
<dbReference type="EC" id="5.2.1.8" evidence="1"/>
<sequence length="276" mass="30472">MSLQSSAFSISRSLCHRSTAHLPTYDRWLLHHERRSYPHRFTKGVQRGCRICARDKGTDLTEELKRDLDVDDKPADRRKEVFAPKKRRKTETTDWISSTLTRRFGLAGGLAWAGFLAFGVISEQIKTRLEGKSESEGTKDVSGATEVTTETGLRYTEVRKGGGAKPRKGYLVVLDLRVTDPEGKILLDTRETGKQIVATYGGRPFTGGLCQGVEEALSHMQGGGIVEANIPAALAFGSNGATLQPTRHIPDKRGNVPPNTDLQYRIELLRVSIPPS</sequence>
<protein>
    <recommendedName>
        <fullName evidence="1">peptidylprolyl isomerase</fullName>
        <ecNumber evidence="1">5.2.1.8</ecNumber>
    </recommendedName>
</protein>
<gene>
    <name evidence="3" type="ORF">WJX73_006385</name>
</gene>
<dbReference type="InterPro" id="IPR046357">
    <property type="entry name" value="PPIase_dom_sf"/>
</dbReference>